<comment type="cofactor">
    <cofactor evidence="1">
        <name>Mg(2+)</name>
        <dbReference type="ChEBI" id="CHEBI:18420"/>
    </cofactor>
</comment>
<comment type="catalytic activity">
    <reaction evidence="10">
        <text>L-threonyl-[protein] + FAD = FMN-L-threonyl-[protein] + AMP + H(+)</text>
        <dbReference type="Rhea" id="RHEA:36847"/>
        <dbReference type="Rhea" id="RHEA-COMP:11060"/>
        <dbReference type="Rhea" id="RHEA-COMP:11061"/>
        <dbReference type="ChEBI" id="CHEBI:15378"/>
        <dbReference type="ChEBI" id="CHEBI:30013"/>
        <dbReference type="ChEBI" id="CHEBI:57692"/>
        <dbReference type="ChEBI" id="CHEBI:74257"/>
        <dbReference type="ChEBI" id="CHEBI:456215"/>
        <dbReference type="EC" id="2.7.1.180"/>
    </reaction>
</comment>
<name>A0A851GH91_9BACT</name>
<organism evidence="11 12">
    <name type="scientific">Oceaniferula marina</name>
    <dbReference type="NCBI Taxonomy" id="2748318"/>
    <lineage>
        <taxon>Bacteria</taxon>
        <taxon>Pseudomonadati</taxon>
        <taxon>Verrucomicrobiota</taxon>
        <taxon>Verrucomicrobiia</taxon>
        <taxon>Verrucomicrobiales</taxon>
        <taxon>Verrucomicrobiaceae</taxon>
        <taxon>Oceaniferula</taxon>
    </lineage>
</organism>
<keyword evidence="7" id="KW-0274">FAD</keyword>
<comment type="caution">
    <text evidence="11">The sequence shown here is derived from an EMBL/GenBank/DDBJ whole genome shotgun (WGS) entry which is preliminary data.</text>
</comment>
<evidence type="ECO:0000256" key="4">
    <source>
        <dbReference type="ARBA" id="ARBA00022630"/>
    </source>
</evidence>
<keyword evidence="8" id="KW-0460">Magnesium</keyword>
<dbReference type="GO" id="GO:0016740">
    <property type="term" value="F:transferase activity"/>
    <property type="evidence" value="ECO:0007669"/>
    <property type="project" value="UniProtKB-KW"/>
</dbReference>
<dbReference type="InterPro" id="IPR024932">
    <property type="entry name" value="ApbE"/>
</dbReference>
<evidence type="ECO:0000256" key="6">
    <source>
        <dbReference type="ARBA" id="ARBA00022723"/>
    </source>
</evidence>
<evidence type="ECO:0000256" key="1">
    <source>
        <dbReference type="ARBA" id="ARBA00001946"/>
    </source>
</evidence>
<dbReference type="Gene3D" id="3.10.520.10">
    <property type="entry name" value="ApbE-like domains"/>
    <property type="match status" value="1"/>
</dbReference>
<dbReference type="PANTHER" id="PTHR30040">
    <property type="entry name" value="THIAMINE BIOSYNTHESIS LIPOPROTEIN APBE"/>
    <property type="match status" value="1"/>
</dbReference>
<evidence type="ECO:0000256" key="5">
    <source>
        <dbReference type="ARBA" id="ARBA00022679"/>
    </source>
</evidence>
<dbReference type="SUPFAM" id="SSF143631">
    <property type="entry name" value="ApbE-like"/>
    <property type="match status" value="1"/>
</dbReference>
<dbReference type="Proteomes" id="UP000557872">
    <property type="component" value="Unassembled WGS sequence"/>
</dbReference>
<evidence type="ECO:0000313" key="12">
    <source>
        <dbReference type="Proteomes" id="UP000557872"/>
    </source>
</evidence>
<evidence type="ECO:0000256" key="8">
    <source>
        <dbReference type="ARBA" id="ARBA00022842"/>
    </source>
</evidence>
<evidence type="ECO:0000256" key="10">
    <source>
        <dbReference type="ARBA" id="ARBA00048540"/>
    </source>
</evidence>
<evidence type="ECO:0000256" key="7">
    <source>
        <dbReference type="ARBA" id="ARBA00022827"/>
    </source>
</evidence>
<evidence type="ECO:0000313" key="11">
    <source>
        <dbReference type="EMBL" id="NWK56252.1"/>
    </source>
</evidence>
<keyword evidence="4" id="KW-0285">Flavoprotein</keyword>
<dbReference type="PANTHER" id="PTHR30040:SF2">
    <property type="entry name" value="FAD:PROTEIN FMN TRANSFERASE"/>
    <property type="match status" value="1"/>
</dbReference>
<keyword evidence="6" id="KW-0479">Metal-binding</keyword>
<proteinExistence type="predicted"/>
<dbReference type="GO" id="GO:0046872">
    <property type="term" value="F:metal ion binding"/>
    <property type="evidence" value="ECO:0007669"/>
    <property type="project" value="UniProtKB-KW"/>
</dbReference>
<dbReference type="AlphaFoldDB" id="A0A851GH91"/>
<evidence type="ECO:0000256" key="3">
    <source>
        <dbReference type="ARBA" id="ARBA00016337"/>
    </source>
</evidence>
<reference evidence="11 12" key="1">
    <citation type="submission" date="2020-07" db="EMBL/GenBank/DDBJ databases">
        <title>Roseicoccus Jingziensis gen. nov., sp. nov., isolated from coastal seawater.</title>
        <authorList>
            <person name="Feng X."/>
        </authorList>
    </citation>
    <scope>NUCLEOTIDE SEQUENCE [LARGE SCALE GENOMIC DNA]</scope>
    <source>
        <strain evidence="11 12">N1E253</strain>
    </source>
</reference>
<keyword evidence="12" id="KW-1185">Reference proteome</keyword>
<accession>A0A851GH91</accession>
<dbReference type="InterPro" id="IPR003374">
    <property type="entry name" value="ApbE-like_sf"/>
</dbReference>
<gene>
    <name evidence="11" type="ORF">HW115_11570</name>
</gene>
<sequence>MTPPEHKLFHHEAMKTTFFLRLCGEDESLLKGIASEAFHLIGELEQKLSRYAEGGDIHRINALQAGETHHISEESHACLLTALEAYIHTGGLFDPTLGSLIDHQKQQQAGEVPRPLGQLIIHPDTPAVTCVEPGRIIDLGGIGKGFALDQLARFIDGWDIDGALFSSGASTHLAVGDVSWPIELVGDQYQSHTMLHQQALSASSFDIQGCHIVHPGSAGMAITEVSPEKNPHKRIWAYSQAAAFADAWSTALMLMPTAEIAQTPTTENQLTAVHLEQADGLHLISAQA</sequence>
<dbReference type="EMBL" id="JACBAZ010000004">
    <property type="protein sequence ID" value="NWK56252.1"/>
    <property type="molecule type" value="Genomic_DNA"/>
</dbReference>
<evidence type="ECO:0000256" key="9">
    <source>
        <dbReference type="ARBA" id="ARBA00031306"/>
    </source>
</evidence>
<dbReference type="Pfam" id="PF02424">
    <property type="entry name" value="ApbE"/>
    <property type="match status" value="1"/>
</dbReference>
<keyword evidence="5 11" id="KW-0808">Transferase</keyword>
<dbReference type="EC" id="2.7.1.180" evidence="2"/>
<evidence type="ECO:0000256" key="2">
    <source>
        <dbReference type="ARBA" id="ARBA00011955"/>
    </source>
</evidence>
<protein>
    <recommendedName>
        <fullName evidence="3">FAD:protein FMN transferase</fullName>
        <ecNumber evidence="2">2.7.1.180</ecNumber>
    </recommendedName>
    <alternativeName>
        <fullName evidence="9">Flavin transferase</fullName>
    </alternativeName>
</protein>